<feature type="region of interest" description="Disordered" evidence="1">
    <location>
        <begin position="1"/>
        <end position="56"/>
    </location>
</feature>
<dbReference type="Proteomes" id="UP000018149">
    <property type="component" value="Chromosome I"/>
</dbReference>
<reference evidence="2 3" key="1">
    <citation type="submission" date="2015-01" db="EMBL/GenBank/DDBJ databases">
        <title>Draft genome sequence of Rickettsia monacensis strain IrR/Munich.</title>
        <authorList>
            <person name="Felsheim R.F."/>
            <person name="Johnson S.L."/>
            <person name="Kurtti T.J."/>
            <person name="Munderloh U.G."/>
        </authorList>
    </citation>
    <scope>NUCLEOTIDE SEQUENCE [LARGE SCALE GENOMIC DNA]</scope>
    <source>
        <strain evidence="2 3">IrR/Munich</strain>
    </source>
</reference>
<dbReference type="STRING" id="109232.RMONA_04455"/>
<dbReference type="KEGG" id="rmc:RMONA_04455"/>
<evidence type="ECO:0000256" key="1">
    <source>
        <dbReference type="SAM" id="MobiDB-lite"/>
    </source>
</evidence>
<gene>
    <name evidence="2" type="ORF">RMONA_04455</name>
</gene>
<sequence length="56" mass="6433">MSSTEDTKEKPSIAKPTAKFNNLSSALKKNLQRRKKVQKEKNNKEKIDTRLCNISN</sequence>
<protein>
    <submittedName>
        <fullName evidence="2">Uncharacterized protein</fullName>
    </submittedName>
</protein>
<feature type="compositionally biased region" description="Basic and acidic residues" evidence="1">
    <location>
        <begin position="1"/>
        <end position="12"/>
    </location>
</feature>
<dbReference type="RefSeq" id="WP_023507728.1">
    <property type="nucleotide sequence ID" value="NZ_LN794217.1"/>
</dbReference>
<reference evidence="3" key="2">
    <citation type="submission" date="2015-01" db="EMBL/GenBank/DDBJ databases">
        <authorList>
            <person name="Felsheim R."/>
        </authorList>
    </citation>
    <scope>NUCLEOTIDE SEQUENCE [LARGE SCALE GENOMIC DNA]</scope>
    <source>
        <strain evidence="3">IrR/Munich</strain>
    </source>
</reference>
<keyword evidence="3" id="KW-1185">Reference proteome</keyword>
<accession>A0A0B7IZR0</accession>
<evidence type="ECO:0000313" key="3">
    <source>
        <dbReference type="Proteomes" id="UP000018149"/>
    </source>
</evidence>
<dbReference type="EMBL" id="LN794217">
    <property type="protein sequence ID" value="CEO17276.1"/>
    <property type="molecule type" value="Genomic_DNA"/>
</dbReference>
<feature type="compositionally biased region" description="Basic and acidic residues" evidence="1">
    <location>
        <begin position="39"/>
        <end position="49"/>
    </location>
</feature>
<proteinExistence type="predicted"/>
<dbReference type="AlphaFoldDB" id="A0A0B7IZR0"/>
<name>A0A0B7IZR0_9RICK</name>
<dbReference type="HOGENOM" id="CLU_216912_0_0_5"/>
<evidence type="ECO:0000313" key="2">
    <source>
        <dbReference type="EMBL" id="CEO17276.1"/>
    </source>
</evidence>
<organism evidence="2 3">
    <name type="scientific">Rickettsia monacensis</name>
    <dbReference type="NCBI Taxonomy" id="109232"/>
    <lineage>
        <taxon>Bacteria</taxon>
        <taxon>Pseudomonadati</taxon>
        <taxon>Pseudomonadota</taxon>
        <taxon>Alphaproteobacteria</taxon>
        <taxon>Rickettsiales</taxon>
        <taxon>Rickettsiaceae</taxon>
        <taxon>Rickettsieae</taxon>
        <taxon>Rickettsia</taxon>
        <taxon>spotted fever group</taxon>
    </lineage>
</organism>